<dbReference type="Proteomes" id="UP000030763">
    <property type="component" value="Unassembled WGS sequence"/>
</dbReference>
<proteinExistence type="predicted"/>
<dbReference type="EMBL" id="HG719346">
    <property type="protein sequence ID" value="CDJ57653.1"/>
    <property type="molecule type" value="Genomic_DNA"/>
</dbReference>
<protein>
    <submittedName>
        <fullName evidence="1">Vacuolar ATP synthase subunit h, putative</fullName>
    </submittedName>
</protein>
<dbReference type="VEuPathDB" id="ToxoDB:EMWEY_00010540"/>
<dbReference type="GeneID" id="25335040"/>
<gene>
    <name evidence="1" type="ORF">EMWEY_00010540</name>
</gene>
<dbReference type="Gene3D" id="1.25.10.10">
    <property type="entry name" value="Leucine-rich Repeat Variant"/>
    <property type="match status" value="1"/>
</dbReference>
<organism evidence="1 2">
    <name type="scientific">Eimeria maxima</name>
    <name type="common">Coccidian parasite</name>
    <dbReference type="NCBI Taxonomy" id="5804"/>
    <lineage>
        <taxon>Eukaryota</taxon>
        <taxon>Sar</taxon>
        <taxon>Alveolata</taxon>
        <taxon>Apicomplexa</taxon>
        <taxon>Conoidasida</taxon>
        <taxon>Coccidia</taxon>
        <taxon>Eucoccidiorida</taxon>
        <taxon>Eimeriorina</taxon>
        <taxon>Eimeriidae</taxon>
        <taxon>Eimeria</taxon>
    </lineage>
</organism>
<evidence type="ECO:0000313" key="2">
    <source>
        <dbReference type="Proteomes" id="UP000030763"/>
    </source>
</evidence>
<dbReference type="OrthoDB" id="348011at2759"/>
<dbReference type="GO" id="GO:0046961">
    <property type="term" value="F:proton-transporting ATPase activity, rotational mechanism"/>
    <property type="evidence" value="ECO:0007669"/>
    <property type="project" value="InterPro"/>
</dbReference>
<evidence type="ECO:0000313" key="1">
    <source>
        <dbReference type="EMBL" id="CDJ57653.1"/>
    </source>
</evidence>
<accession>U6M3K9</accession>
<dbReference type="InterPro" id="IPR011989">
    <property type="entry name" value="ARM-like"/>
</dbReference>
<dbReference type="InterPro" id="IPR016024">
    <property type="entry name" value="ARM-type_fold"/>
</dbReference>
<name>U6M3K9_EIMMA</name>
<sequence>MSQEQTEQVRLLNSLVRADNNHSQVKQELVMQRQPEWGLLERAGLIKKGMAEALAGLHALDAEQRADAIEEGLWCSRSRTSRFTDEEIQYFIQGLVGGRFPVSEAGRLDALVNILKIDTWRPFVWDTRNVPDLLLKNLSLMQPPSVVYKAVFCVWLLSFHEGFPNQLTETGILKATCEVLKESRVEKIVRVGLHVIDNFLSCEDAVEIIIEENLAQILTLLEFEKWRDADMVY</sequence>
<dbReference type="RefSeq" id="XP_013334301.1">
    <property type="nucleotide sequence ID" value="XM_013478847.1"/>
</dbReference>
<dbReference type="PANTHER" id="PTHR10698:SF0">
    <property type="entry name" value="V-TYPE PROTON ATPASE SUBUNIT H"/>
    <property type="match status" value="1"/>
</dbReference>
<dbReference type="Pfam" id="PF03224">
    <property type="entry name" value="V-ATPase_H_N"/>
    <property type="match status" value="1"/>
</dbReference>
<reference evidence="1" key="1">
    <citation type="submission" date="2013-10" db="EMBL/GenBank/DDBJ databases">
        <title>Genomic analysis of the causative agents of coccidiosis in chickens.</title>
        <authorList>
            <person name="Reid A.J."/>
            <person name="Blake D."/>
            <person name="Billington K."/>
            <person name="Browne H."/>
            <person name="Dunn M."/>
            <person name="Hung S."/>
            <person name="Kawahara F."/>
            <person name="Miranda-Saavedra D."/>
            <person name="Mourier T."/>
            <person name="Nagra H."/>
            <person name="Otto T.D."/>
            <person name="Rawlings N."/>
            <person name="Sanchez A."/>
            <person name="Sanders M."/>
            <person name="Subramaniam C."/>
            <person name="Tay Y."/>
            <person name="Dear P."/>
            <person name="Doerig C."/>
            <person name="Gruber A."/>
            <person name="Parkinson J."/>
            <person name="Shirley M."/>
            <person name="Wan K.L."/>
            <person name="Berriman M."/>
            <person name="Tomley F."/>
            <person name="Pain A."/>
        </authorList>
    </citation>
    <scope>NUCLEOTIDE SEQUENCE [LARGE SCALE GENOMIC DNA]</scope>
    <source>
        <strain evidence="1">Weybridge</strain>
    </source>
</reference>
<reference evidence="1" key="2">
    <citation type="submission" date="2013-10" db="EMBL/GenBank/DDBJ databases">
        <authorList>
            <person name="Aslett M."/>
        </authorList>
    </citation>
    <scope>NUCLEOTIDE SEQUENCE [LARGE SCALE GENOMIC DNA]</scope>
    <source>
        <strain evidence="1">Weybridge</strain>
    </source>
</reference>
<dbReference type="GO" id="GO:0000221">
    <property type="term" value="C:vacuolar proton-transporting V-type ATPase, V1 domain"/>
    <property type="evidence" value="ECO:0007669"/>
    <property type="project" value="InterPro"/>
</dbReference>
<keyword evidence="2" id="KW-1185">Reference proteome</keyword>
<dbReference type="InterPro" id="IPR004908">
    <property type="entry name" value="ATPase_V1-cplx_hsu"/>
</dbReference>
<dbReference type="AlphaFoldDB" id="U6M3K9"/>
<dbReference type="SUPFAM" id="SSF48371">
    <property type="entry name" value="ARM repeat"/>
    <property type="match status" value="1"/>
</dbReference>
<dbReference type="PANTHER" id="PTHR10698">
    <property type="entry name" value="V-TYPE PROTON ATPASE SUBUNIT H"/>
    <property type="match status" value="1"/>
</dbReference>